<keyword evidence="3" id="KW-1185">Reference proteome</keyword>
<protein>
    <submittedName>
        <fullName evidence="2">Uncharacterized protein</fullName>
    </submittedName>
</protein>
<name>A0A226ECH8_FOLCA</name>
<organism evidence="2 3">
    <name type="scientific">Folsomia candida</name>
    <name type="common">Springtail</name>
    <dbReference type="NCBI Taxonomy" id="158441"/>
    <lineage>
        <taxon>Eukaryota</taxon>
        <taxon>Metazoa</taxon>
        <taxon>Ecdysozoa</taxon>
        <taxon>Arthropoda</taxon>
        <taxon>Hexapoda</taxon>
        <taxon>Collembola</taxon>
        <taxon>Entomobryomorpha</taxon>
        <taxon>Isotomoidea</taxon>
        <taxon>Isotomidae</taxon>
        <taxon>Proisotominae</taxon>
        <taxon>Folsomia</taxon>
    </lineage>
</organism>
<sequence>MISNFSQQMFRKLLKISSYFYCIPWEAGKQEKFLVRKKSLAKFYINTAIFLCHHVFIVARFPISLHSDHPLAFLRLTIHMLGVAFVIATSTCGSLELVFCSDKIMEQYNVAFLYHQKFAAQFYKSSVKKGVSVITGVELLMTLLTYGAPLFSSIGVPVFALTAPHLNMFLSSAFLGYIEKRGAGPKLLLVLLSFINLWIFTFGLLMIVNVIWIFLPQVHQMILVLREIRPGNRTPKFNKPSARKPGNAIGTLRVIQLLQQRFNHVTRRNFASTSIVVIMGICVTCNCGVVTAQYSNSNALGVHLGQILASLISGTCTVSLLSGCHATGMVYMTTKGTIQAWKNQQVGSYLTKVLGSLRPEAVKIGSVMSYQRMTTVTVGMAIIRYTGRILITFKSKIIKV</sequence>
<comment type="caution">
    <text evidence="2">The sequence shown here is derived from an EMBL/GenBank/DDBJ whole genome shotgun (WGS) entry which is preliminary data.</text>
</comment>
<keyword evidence="1" id="KW-0472">Membrane</keyword>
<keyword evidence="1" id="KW-1133">Transmembrane helix</keyword>
<feature type="transmembrane region" description="Helical" evidence="1">
    <location>
        <begin position="187"/>
        <end position="215"/>
    </location>
</feature>
<evidence type="ECO:0000313" key="3">
    <source>
        <dbReference type="Proteomes" id="UP000198287"/>
    </source>
</evidence>
<proteinExistence type="predicted"/>
<feature type="transmembrane region" description="Helical" evidence="1">
    <location>
        <begin position="78"/>
        <end position="99"/>
    </location>
</feature>
<dbReference type="AlphaFoldDB" id="A0A226ECH8"/>
<evidence type="ECO:0000313" key="2">
    <source>
        <dbReference type="EMBL" id="OXA54396.1"/>
    </source>
</evidence>
<reference evidence="2 3" key="1">
    <citation type="submission" date="2015-12" db="EMBL/GenBank/DDBJ databases">
        <title>The genome of Folsomia candida.</title>
        <authorList>
            <person name="Faddeeva A."/>
            <person name="Derks M.F."/>
            <person name="Anvar Y."/>
            <person name="Smit S."/>
            <person name="Van Straalen N."/>
            <person name="Roelofs D."/>
        </authorList>
    </citation>
    <scope>NUCLEOTIDE SEQUENCE [LARGE SCALE GENOMIC DNA]</scope>
    <source>
        <strain evidence="2 3">VU population</strain>
        <tissue evidence="2">Whole body</tissue>
    </source>
</reference>
<keyword evidence="1" id="KW-0812">Transmembrane</keyword>
<gene>
    <name evidence="2" type="ORF">Fcan01_10915</name>
</gene>
<dbReference type="Proteomes" id="UP000198287">
    <property type="component" value="Unassembled WGS sequence"/>
</dbReference>
<dbReference type="EMBL" id="LNIX01000005">
    <property type="protein sequence ID" value="OXA54396.1"/>
    <property type="molecule type" value="Genomic_DNA"/>
</dbReference>
<accession>A0A226ECH8</accession>
<feature type="transmembrane region" description="Helical" evidence="1">
    <location>
        <begin position="43"/>
        <end position="63"/>
    </location>
</feature>
<evidence type="ECO:0000256" key="1">
    <source>
        <dbReference type="SAM" id="Phobius"/>
    </source>
</evidence>